<dbReference type="Pfam" id="PF10138">
    <property type="entry name" value="vWA-TerF-like"/>
    <property type="match status" value="1"/>
</dbReference>
<accession>A0ABS4JAM0</accession>
<name>A0ABS4JAM0_9BACL</name>
<keyword evidence="3" id="KW-1185">Reference proteome</keyword>
<sequence>MMTSISLLKKNVGIVLEKKNLTKVKARVGLVIDISGSMRPLYKNGTVQRVVEKVLALASQFDDDGILDVWLYDHRYTRLPSVSEEGFQNYVETQILQNDYIPKFGRNDEPPVMRDVIKKYIEEEPSKDPAYIVFINDGGVKRGKGDTIDKAVIDSSKYPVFWQFIGIGDNQFGVLEKLDTIDGRVVDNANFFQINDIETLPDEELYEKLLFEFPDWLAAAKTAGIL</sequence>
<dbReference type="InterPro" id="IPR002035">
    <property type="entry name" value="VWF_A"/>
</dbReference>
<gene>
    <name evidence="2" type="ORF">J2Z66_008570</name>
</gene>
<evidence type="ECO:0000259" key="1">
    <source>
        <dbReference type="PROSITE" id="PS50234"/>
    </source>
</evidence>
<protein>
    <recommendedName>
        <fullName evidence="1">VWFA domain-containing protein</fullName>
    </recommendedName>
</protein>
<organism evidence="2 3">
    <name type="scientific">Paenibacillus eucommiae</name>
    <dbReference type="NCBI Taxonomy" id="1355755"/>
    <lineage>
        <taxon>Bacteria</taxon>
        <taxon>Bacillati</taxon>
        <taxon>Bacillota</taxon>
        <taxon>Bacilli</taxon>
        <taxon>Bacillales</taxon>
        <taxon>Paenibacillaceae</taxon>
        <taxon>Paenibacillus</taxon>
    </lineage>
</organism>
<dbReference type="SMART" id="SM00327">
    <property type="entry name" value="VWA"/>
    <property type="match status" value="1"/>
</dbReference>
<evidence type="ECO:0000313" key="2">
    <source>
        <dbReference type="EMBL" id="MBP1996892.1"/>
    </source>
</evidence>
<proteinExistence type="predicted"/>
<reference evidence="2 3" key="1">
    <citation type="submission" date="2021-03" db="EMBL/GenBank/DDBJ databases">
        <title>Genomic Encyclopedia of Type Strains, Phase IV (KMG-IV): sequencing the most valuable type-strain genomes for metagenomic binning, comparative biology and taxonomic classification.</title>
        <authorList>
            <person name="Goeker M."/>
        </authorList>
    </citation>
    <scope>NUCLEOTIDE SEQUENCE [LARGE SCALE GENOMIC DNA]</scope>
    <source>
        <strain evidence="2 3">DSM 26048</strain>
    </source>
</reference>
<dbReference type="EMBL" id="JAGGLB010000060">
    <property type="protein sequence ID" value="MBP1996892.1"/>
    <property type="molecule type" value="Genomic_DNA"/>
</dbReference>
<dbReference type="InterPro" id="IPR036465">
    <property type="entry name" value="vWFA_dom_sf"/>
</dbReference>
<dbReference type="SUPFAM" id="SSF53300">
    <property type="entry name" value="vWA-like"/>
    <property type="match status" value="1"/>
</dbReference>
<dbReference type="Gene3D" id="3.40.50.410">
    <property type="entry name" value="von Willebrand factor, type A domain"/>
    <property type="match status" value="1"/>
</dbReference>
<comment type="caution">
    <text evidence="2">The sequence shown here is derived from an EMBL/GenBank/DDBJ whole genome shotgun (WGS) entry which is preliminary data.</text>
</comment>
<feature type="domain" description="VWFA" evidence="1">
    <location>
        <begin position="27"/>
        <end position="209"/>
    </location>
</feature>
<dbReference type="Proteomes" id="UP001519287">
    <property type="component" value="Unassembled WGS sequence"/>
</dbReference>
<evidence type="ECO:0000313" key="3">
    <source>
        <dbReference type="Proteomes" id="UP001519287"/>
    </source>
</evidence>
<dbReference type="InterPro" id="IPR019303">
    <property type="entry name" value="vWA_TerF_C"/>
</dbReference>
<dbReference type="PROSITE" id="PS50234">
    <property type="entry name" value="VWFA"/>
    <property type="match status" value="1"/>
</dbReference>